<dbReference type="GO" id="GO:0008270">
    <property type="term" value="F:zinc ion binding"/>
    <property type="evidence" value="ECO:0007669"/>
    <property type="project" value="UniProtKB-UniRule"/>
</dbReference>
<keyword evidence="4 5" id="KW-0862">Zinc</keyword>
<dbReference type="PANTHER" id="PTHR34535">
    <property type="entry name" value="HYDROGENASE MATURATION FACTOR HYPA"/>
    <property type="match status" value="1"/>
</dbReference>
<dbReference type="RefSeq" id="WP_149612287.1">
    <property type="nucleotide sequence ID" value="NZ_VTUX01000007.1"/>
</dbReference>
<feature type="binding site" evidence="5">
    <location>
        <position position="89"/>
    </location>
    <ligand>
        <name>Zn(2+)</name>
        <dbReference type="ChEBI" id="CHEBI:29105"/>
    </ligand>
</feature>
<comment type="function">
    <text evidence="5">Involved in the maturation of [NiFe] hydrogenases. Required for nickel insertion into the metal center of the hydrogenase.</text>
</comment>
<proteinExistence type="inferred from homology"/>
<evidence type="ECO:0000256" key="1">
    <source>
        <dbReference type="ARBA" id="ARBA00010748"/>
    </source>
</evidence>
<gene>
    <name evidence="5 6" type="primary">hypA</name>
    <name evidence="6" type="ORF">F0M18_15115</name>
</gene>
<evidence type="ECO:0000256" key="2">
    <source>
        <dbReference type="ARBA" id="ARBA00022596"/>
    </source>
</evidence>
<feature type="binding site" evidence="5">
    <location>
        <position position="76"/>
    </location>
    <ligand>
        <name>Zn(2+)</name>
        <dbReference type="ChEBI" id="CHEBI:29105"/>
    </ligand>
</feature>
<keyword evidence="3 5" id="KW-0479">Metal-binding</keyword>
<feature type="binding site" evidence="5">
    <location>
        <position position="92"/>
    </location>
    <ligand>
        <name>Zn(2+)</name>
        <dbReference type="ChEBI" id="CHEBI:29105"/>
    </ligand>
</feature>
<dbReference type="PIRSF" id="PIRSF004761">
    <property type="entry name" value="Hydrgn_mat_HypA"/>
    <property type="match status" value="1"/>
</dbReference>
<evidence type="ECO:0000313" key="7">
    <source>
        <dbReference type="Proteomes" id="UP000323708"/>
    </source>
</evidence>
<dbReference type="Gene3D" id="3.30.2320.80">
    <property type="match status" value="1"/>
</dbReference>
<evidence type="ECO:0000313" key="6">
    <source>
        <dbReference type="EMBL" id="KAA1189677.1"/>
    </source>
</evidence>
<dbReference type="GO" id="GO:0051604">
    <property type="term" value="P:protein maturation"/>
    <property type="evidence" value="ECO:0007669"/>
    <property type="project" value="InterPro"/>
</dbReference>
<dbReference type="InterPro" id="IPR020538">
    <property type="entry name" value="Hydgase_Ni_incorp_HypA/HybF_CS"/>
</dbReference>
<feature type="binding site" evidence="5">
    <location>
        <position position="73"/>
    </location>
    <ligand>
        <name>Zn(2+)</name>
        <dbReference type="ChEBI" id="CHEBI:29105"/>
    </ligand>
</feature>
<evidence type="ECO:0000256" key="5">
    <source>
        <dbReference type="HAMAP-Rule" id="MF_00213"/>
    </source>
</evidence>
<comment type="similarity">
    <text evidence="1 5">Belongs to the HypA/HybF family.</text>
</comment>
<dbReference type="Proteomes" id="UP000323708">
    <property type="component" value="Unassembled WGS sequence"/>
</dbReference>
<dbReference type="PROSITE" id="PS01249">
    <property type="entry name" value="HYPA"/>
    <property type="match status" value="1"/>
</dbReference>
<dbReference type="Pfam" id="PF01155">
    <property type="entry name" value="HypA"/>
    <property type="match status" value="1"/>
</dbReference>
<protein>
    <recommendedName>
        <fullName evidence="5">Hydrogenase maturation factor HypA</fullName>
    </recommendedName>
</protein>
<organism evidence="6 7">
    <name type="scientific">Pseudohalioglobus sediminis</name>
    <dbReference type="NCBI Taxonomy" id="2606449"/>
    <lineage>
        <taxon>Bacteria</taxon>
        <taxon>Pseudomonadati</taxon>
        <taxon>Pseudomonadota</taxon>
        <taxon>Gammaproteobacteria</taxon>
        <taxon>Cellvibrionales</taxon>
        <taxon>Halieaceae</taxon>
        <taxon>Pseudohalioglobus</taxon>
    </lineage>
</organism>
<keyword evidence="7" id="KW-1185">Reference proteome</keyword>
<dbReference type="PANTHER" id="PTHR34535:SF3">
    <property type="entry name" value="HYDROGENASE MATURATION FACTOR HYPA"/>
    <property type="match status" value="1"/>
</dbReference>
<dbReference type="InterPro" id="IPR000688">
    <property type="entry name" value="HypA/HybF"/>
</dbReference>
<dbReference type="AlphaFoldDB" id="A0A5B0WT63"/>
<dbReference type="EMBL" id="VTUX01000007">
    <property type="protein sequence ID" value="KAA1189677.1"/>
    <property type="molecule type" value="Genomic_DNA"/>
</dbReference>
<evidence type="ECO:0000256" key="3">
    <source>
        <dbReference type="ARBA" id="ARBA00022723"/>
    </source>
</evidence>
<reference evidence="6 7" key="1">
    <citation type="submission" date="2019-09" db="EMBL/GenBank/DDBJ databases">
        <authorList>
            <person name="Chen X.-Y."/>
        </authorList>
    </citation>
    <scope>NUCLEOTIDE SEQUENCE [LARGE SCALE GENOMIC DNA]</scope>
    <source>
        <strain evidence="6 7">NY5</strain>
    </source>
</reference>
<name>A0A5B0WT63_9GAMM</name>
<dbReference type="HAMAP" id="MF_00213">
    <property type="entry name" value="HypA_HybF"/>
    <property type="match status" value="1"/>
</dbReference>
<comment type="caution">
    <text evidence="6">The sequence shown here is derived from an EMBL/GenBank/DDBJ whole genome shotgun (WGS) entry which is preliminary data.</text>
</comment>
<feature type="binding site" evidence="5">
    <location>
        <position position="2"/>
    </location>
    <ligand>
        <name>Ni(2+)</name>
        <dbReference type="ChEBI" id="CHEBI:49786"/>
    </ligand>
</feature>
<keyword evidence="2 5" id="KW-0533">Nickel</keyword>
<dbReference type="GO" id="GO:0016151">
    <property type="term" value="F:nickel cation binding"/>
    <property type="evidence" value="ECO:0007669"/>
    <property type="project" value="UniProtKB-UniRule"/>
</dbReference>
<sequence length="113" mass="12469">MHEVALCQSLVDIIRDQQRARGFKRARRVFVEVGVLGHVDPHALSFAFDVEAQGSPAEGAELVIEEIEGRAWCMDCSELVTVMRRGDPCPGCGGFGMIVEQGDELRLKELEVV</sequence>
<accession>A0A5B0WT63</accession>
<dbReference type="NCBIfam" id="TIGR00100">
    <property type="entry name" value="hypA"/>
    <property type="match status" value="1"/>
</dbReference>
<evidence type="ECO:0000256" key="4">
    <source>
        <dbReference type="ARBA" id="ARBA00022833"/>
    </source>
</evidence>